<dbReference type="Proteomes" id="UP001152795">
    <property type="component" value="Unassembled WGS sequence"/>
</dbReference>
<proteinExistence type="predicted"/>
<comment type="caution">
    <text evidence="1">The sequence shown here is derived from an EMBL/GenBank/DDBJ whole genome shotgun (WGS) entry which is preliminary data.</text>
</comment>
<reference evidence="1" key="1">
    <citation type="submission" date="2020-04" db="EMBL/GenBank/DDBJ databases">
        <authorList>
            <person name="Alioto T."/>
            <person name="Alioto T."/>
            <person name="Gomez Garrido J."/>
        </authorList>
    </citation>
    <scope>NUCLEOTIDE SEQUENCE</scope>
    <source>
        <strain evidence="1">A484AB</strain>
    </source>
</reference>
<keyword evidence="2" id="KW-1185">Reference proteome</keyword>
<evidence type="ECO:0000313" key="2">
    <source>
        <dbReference type="Proteomes" id="UP001152795"/>
    </source>
</evidence>
<dbReference type="EMBL" id="CACRXK020000838">
    <property type="protein sequence ID" value="CAB3985180.1"/>
    <property type="molecule type" value="Genomic_DNA"/>
</dbReference>
<evidence type="ECO:0000313" key="1">
    <source>
        <dbReference type="EMBL" id="CAB3985180.1"/>
    </source>
</evidence>
<name>A0A6S7GJF9_PARCT</name>
<gene>
    <name evidence="1" type="ORF">PACLA_8A039672</name>
</gene>
<dbReference type="AlphaFoldDB" id="A0A6S7GJF9"/>
<sequence length="136" mass="15184">MEGFDAAKILVNMSRASVCEEVNGNDSSCEFRVANERDVERVRNEVRVESDGNVPLIPVVRPLVFPFWGSMALPVPQQLLVEPVVPAPLTGVSPLLVWPEIVSRRRTRHRFSGVELEILEGEFSSGLRYPSVADRL</sequence>
<accession>A0A6S7GJF9</accession>
<organism evidence="1 2">
    <name type="scientific">Paramuricea clavata</name>
    <name type="common">Red gorgonian</name>
    <name type="synonym">Violescent sea-whip</name>
    <dbReference type="NCBI Taxonomy" id="317549"/>
    <lineage>
        <taxon>Eukaryota</taxon>
        <taxon>Metazoa</taxon>
        <taxon>Cnidaria</taxon>
        <taxon>Anthozoa</taxon>
        <taxon>Octocorallia</taxon>
        <taxon>Malacalcyonacea</taxon>
        <taxon>Plexauridae</taxon>
        <taxon>Paramuricea</taxon>
    </lineage>
</organism>
<protein>
    <submittedName>
        <fullName evidence="1">Uncharacterized protein</fullName>
    </submittedName>
</protein>